<dbReference type="Gene3D" id="3.60.10.10">
    <property type="entry name" value="Endonuclease/exonuclease/phosphatase"/>
    <property type="match status" value="1"/>
</dbReference>
<comment type="caution">
    <text evidence="1">The sequence shown here is derived from an EMBL/GenBank/DDBJ whole genome shotgun (WGS) entry which is preliminary data.</text>
</comment>
<evidence type="ECO:0000313" key="2">
    <source>
        <dbReference type="Proteomes" id="UP000740883"/>
    </source>
</evidence>
<dbReference type="SUPFAM" id="SSF56219">
    <property type="entry name" value="DNase I-like"/>
    <property type="match status" value="1"/>
</dbReference>
<organism evidence="1 2">
    <name type="scientific">Nosema granulosis</name>
    <dbReference type="NCBI Taxonomy" id="83296"/>
    <lineage>
        <taxon>Eukaryota</taxon>
        <taxon>Fungi</taxon>
        <taxon>Fungi incertae sedis</taxon>
        <taxon>Microsporidia</taxon>
        <taxon>Nosematidae</taxon>
        <taxon>Nosema</taxon>
    </lineage>
</organism>
<accession>A0A9P6GYF7</accession>
<sequence>MLILHFFSIYCFYVTKFDATLKDGQADKLFGFLEDHKKAVDYKSIGEMSLITFNMEKLNEIQSNSQTDAVKSLLDTSHASVLALQEVSASQIRSLKDTILPHYNMVEDTTSEVLDPTTGGKTYLPIIYDSNDFTFIKSGAFKTSDKNIKNCYASWAKLKSKPLNKTFTFVNLNLYSTRSSVDDLEFANILNDVKTAGEDKNNLVILMGTINATSELSSLVIKKGLEVLSDPKDTNAHKNTLNSYLDVISNTQRDYLISIPSNQHKVQVVYSSILSKFKNGIRFPVHAIVNIVPNPESSA</sequence>
<keyword evidence="2" id="KW-1185">Reference proteome</keyword>
<dbReference type="InterPro" id="IPR036691">
    <property type="entry name" value="Endo/exonu/phosph_ase_sf"/>
</dbReference>
<dbReference type="Proteomes" id="UP000740883">
    <property type="component" value="Unassembled WGS sequence"/>
</dbReference>
<proteinExistence type="predicted"/>
<evidence type="ECO:0000313" key="1">
    <source>
        <dbReference type="EMBL" id="KAF9762903.1"/>
    </source>
</evidence>
<dbReference type="AlphaFoldDB" id="A0A9P6GYF7"/>
<protein>
    <submittedName>
        <fullName evidence="1">Uncharacterized protein</fullName>
    </submittedName>
</protein>
<dbReference type="OrthoDB" id="2194008at2759"/>
<gene>
    <name evidence="1" type="ORF">NGRA_1680</name>
</gene>
<reference evidence="1 2" key="1">
    <citation type="journal article" date="2020" name="Genome Biol. Evol.">
        <title>Comparative genomics of strictly vertically transmitted, feminizing microsporidia endosymbionts of amphipod crustaceans.</title>
        <authorList>
            <person name="Cormier A."/>
            <person name="Chebbi M.A."/>
            <person name="Giraud I."/>
            <person name="Wattier R."/>
            <person name="Teixeira M."/>
            <person name="Gilbert C."/>
            <person name="Rigaud T."/>
            <person name="Cordaux R."/>
        </authorList>
    </citation>
    <scope>NUCLEOTIDE SEQUENCE [LARGE SCALE GENOMIC DNA]</scope>
    <source>
        <strain evidence="1 2">Ou3-Ou53</strain>
    </source>
</reference>
<name>A0A9P6GYF7_9MICR</name>
<dbReference type="EMBL" id="SBJO01000122">
    <property type="protein sequence ID" value="KAF9762903.1"/>
    <property type="molecule type" value="Genomic_DNA"/>
</dbReference>